<evidence type="ECO:0000313" key="2">
    <source>
        <dbReference type="Proteomes" id="UP000308199"/>
    </source>
</evidence>
<dbReference type="InterPro" id="IPR041078">
    <property type="entry name" value="Plavaka"/>
</dbReference>
<gene>
    <name evidence="1" type="ORF">EW145_g5737</name>
</gene>
<dbReference type="EMBL" id="SGPK01000371">
    <property type="protein sequence ID" value="THH04141.1"/>
    <property type="molecule type" value="Genomic_DNA"/>
</dbReference>
<sequence length="629" mass="70348">MTSVLPSPIFKEFKGDSPFSGEAHMREHPRFYGHLTYFPISPLFLPHEAFAEYKKDKASSGDKMSYQEAFNLVRIATTHESRRAKIPHSVYLEYCDELSSELGLYKLEYIDGHALVTMSADAYEGIASGMCTCLGELIKNPAARQACSLVNKKMNVRHHKDIEDNILHRVTQPDACALVGGEPAVIVEVGFNSNAGRILFDKCHAMVENTPCEVAIGVSIRETSRFKFPHPSLHTTAEWTRVAAGTTPAHVQYYQSPSNNYQHIFCGFMTISVHVFLKNIEDVVTGVFADETVINPLQAGAAIAEMQEVDAAISIGMRNIALRHGLPNDVFDAIRIIDWSEVLENASNANEEILCLLVSIGLYRLSLSILALISGLSLSILALISGDSDLPLQPDAFSFFSDNDAGFQGPFEPTFTSRRQFPTQVDAQHPRVDISDDNHFVQSFPEDYFAGAPIDDQKHQTTFERLQDMSSTNGNGRCGPFADRAEWDLAKWIVKNIGHGQADELLALDVLRSRSHPSFHNSRSLYQKIDGLPGTQGWNCQVITVAGDFSNPDGSPASEEYELWSRDAFEIVRDLLGNPAFKDHMAYAPERIYCDNQGKSRRYDEVWTGDWWWNIQVYFIPLSAYQDNL</sequence>
<reference evidence="1 2" key="1">
    <citation type="submission" date="2019-02" db="EMBL/GenBank/DDBJ databases">
        <title>Genome sequencing of the rare red list fungi Phellinidium pouzarii.</title>
        <authorList>
            <person name="Buettner E."/>
            <person name="Kellner H."/>
        </authorList>
    </citation>
    <scope>NUCLEOTIDE SEQUENCE [LARGE SCALE GENOMIC DNA]</scope>
    <source>
        <strain evidence="1 2">DSM 108285</strain>
    </source>
</reference>
<accession>A0A4S4L0A5</accession>
<name>A0A4S4L0A5_9AGAM</name>
<organism evidence="1 2">
    <name type="scientific">Phellinidium pouzarii</name>
    <dbReference type="NCBI Taxonomy" id="167371"/>
    <lineage>
        <taxon>Eukaryota</taxon>
        <taxon>Fungi</taxon>
        <taxon>Dikarya</taxon>
        <taxon>Basidiomycota</taxon>
        <taxon>Agaricomycotina</taxon>
        <taxon>Agaricomycetes</taxon>
        <taxon>Hymenochaetales</taxon>
        <taxon>Hymenochaetaceae</taxon>
        <taxon>Phellinidium</taxon>
    </lineage>
</organism>
<evidence type="ECO:0000313" key="1">
    <source>
        <dbReference type="EMBL" id="THH04141.1"/>
    </source>
</evidence>
<dbReference type="OrthoDB" id="2688393at2759"/>
<comment type="caution">
    <text evidence="1">The sequence shown here is derived from an EMBL/GenBank/DDBJ whole genome shotgun (WGS) entry which is preliminary data.</text>
</comment>
<protein>
    <submittedName>
        <fullName evidence="1">Uncharacterized protein</fullName>
    </submittedName>
</protein>
<dbReference type="Proteomes" id="UP000308199">
    <property type="component" value="Unassembled WGS sequence"/>
</dbReference>
<proteinExistence type="predicted"/>
<dbReference type="AlphaFoldDB" id="A0A4S4L0A5"/>
<keyword evidence="2" id="KW-1185">Reference proteome</keyword>
<dbReference type="Pfam" id="PF18759">
    <property type="entry name" value="Plavaka"/>
    <property type="match status" value="1"/>
</dbReference>